<dbReference type="AlphaFoldDB" id="A0A0F9H2W9"/>
<reference evidence="1" key="1">
    <citation type="journal article" date="2015" name="Nature">
        <title>Complex archaea that bridge the gap between prokaryotes and eukaryotes.</title>
        <authorList>
            <person name="Spang A."/>
            <person name="Saw J.H."/>
            <person name="Jorgensen S.L."/>
            <person name="Zaremba-Niedzwiedzka K."/>
            <person name="Martijn J."/>
            <person name="Lind A.E."/>
            <person name="van Eijk R."/>
            <person name="Schleper C."/>
            <person name="Guy L."/>
            <person name="Ettema T.J."/>
        </authorList>
    </citation>
    <scope>NUCLEOTIDE SEQUENCE</scope>
</reference>
<sequence>MNESIKYLYRCVLISNRRIKNYKDSIIELVPTHEGVIRTMAVDLKNNKIYIKRGDNFVDPTGFPEYWR</sequence>
<organism evidence="1">
    <name type="scientific">marine sediment metagenome</name>
    <dbReference type="NCBI Taxonomy" id="412755"/>
    <lineage>
        <taxon>unclassified sequences</taxon>
        <taxon>metagenomes</taxon>
        <taxon>ecological metagenomes</taxon>
    </lineage>
</organism>
<protein>
    <submittedName>
        <fullName evidence="1">Uncharacterized protein</fullName>
    </submittedName>
</protein>
<accession>A0A0F9H2W9</accession>
<dbReference type="EMBL" id="LAZR01016237">
    <property type="protein sequence ID" value="KKM05385.1"/>
    <property type="molecule type" value="Genomic_DNA"/>
</dbReference>
<name>A0A0F9H2W9_9ZZZZ</name>
<evidence type="ECO:0000313" key="1">
    <source>
        <dbReference type="EMBL" id="KKM05385.1"/>
    </source>
</evidence>
<gene>
    <name evidence="1" type="ORF">LCGC14_1754710</name>
</gene>
<proteinExistence type="predicted"/>
<comment type="caution">
    <text evidence="1">The sequence shown here is derived from an EMBL/GenBank/DDBJ whole genome shotgun (WGS) entry which is preliminary data.</text>
</comment>